<reference evidence="1" key="1">
    <citation type="submission" date="2022-05" db="EMBL/GenBank/DDBJ databases">
        <title>Chromosome-level genome of Chaenocephalus aceratus.</title>
        <authorList>
            <person name="Park H."/>
        </authorList>
    </citation>
    <scope>NUCLEOTIDE SEQUENCE</scope>
    <source>
        <strain evidence="1">KU_202001</strain>
    </source>
</reference>
<dbReference type="EMBL" id="CM043796">
    <property type="protein sequence ID" value="KAI4816370.1"/>
    <property type="molecule type" value="Genomic_DNA"/>
</dbReference>
<evidence type="ECO:0000313" key="2">
    <source>
        <dbReference type="Proteomes" id="UP001057452"/>
    </source>
</evidence>
<proteinExistence type="predicted"/>
<dbReference type="Proteomes" id="UP001057452">
    <property type="component" value="Chromosome 12"/>
</dbReference>
<accession>A0ACB9WRU7</accession>
<evidence type="ECO:0000313" key="1">
    <source>
        <dbReference type="EMBL" id="KAI4816370.1"/>
    </source>
</evidence>
<sequence length="82" mass="9197">MCKPLPPCCAPSAWAAITSRERARSYLLIILEPRPGPGQSSRSSFLPETALWRLGRKIDKEVEGRWRETQLDESREASGKGN</sequence>
<keyword evidence="2" id="KW-1185">Reference proteome</keyword>
<gene>
    <name evidence="1" type="ORF">KUCAC02_008697</name>
</gene>
<name>A0ACB9WRU7_CHAAC</name>
<comment type="caution">
    <text evidence="1">The sequence shown here is derived from an EMBL/GenBank/DDBJ whole genome shotgun (WGS) entry which is preliminary data.</text>
</comment>
<organism evidence="1 2">
    <name type="scientific">Chaenocephalus aceratus</name>
    <name type="common">Blackfin icefish</name>
    <name type="synonym">Chaenichthys aceratus</name>
    <dbReference type="NCBI Taxonomy" id="36190"/>
    <lineage>
        <taxon>Eukaryota</taxon>
        <taxon>Metazoa</taxon>
        <taxon>Chordata</taxon>
        <taxon>Craniata</taxon>
        <taxon>Vertebrata</taxon>
        <taxon>Euteleostomi</taxon>
        <taxon>Actinopterygii</taxon>
        <taxon>Neopterygii</taxon>
        <taxon>Teleostei</taxon>
        <taxon>Neoteleostei</taxon>
        <taxon>Acanthomorphata</taxon>
        <taxon>Eupercaria</taxon>
        <taxon>Perciformes</taxon>
        <taxon>Notothenioidei</taxon>
        <taxon>Channichthyidae</taxon>
        <taxon>Chaenocephalus</taxon>
    </lineage>
</organism>
<protein>
    <submittedName>
        <fullName evidence="1">Uncharacterized protein</fullName>
    </submittedName>
</protein>